<evidence type="ECO:0000256" key="1">
    <source>
        <dbReference type="SAM" id="MobiDB-lite"/>
    </source>
</evidence>
<organism evidence="2 3">
    <name type="scientific">Rhodotorula toruloides</name>
    <name type="common">Yeast</name>
    <name type="synonym">Rhodosporidium toruloides</name>
    <dbReference type="NCBI Taxonomy" id="5286"/>
    <lineage>
        <taxon>Eukaryota</taxon>
        <taxon>Fungi</taxon>
        <taxon>Dikarya</taxon>
        <taxon>Basidiomycota</taxon>
        <taxon>Pucciniomycotina</taxon>
        <taxon>Microbotryomycetes</taxon>
        <taxon>Sporidiobolales</taxon>
        <taxon>Sporidiobolaceae</taxon>
        <taxon>Rhodotorula</taxon>
    </lineage>
</organism>
<dbReference type="AlphaFoldDB" id="A0A2T0A423"/>
<protein>
    <submittedName>
        <fullName evidence="2">Translation initiation factor IF-2</fullName>
    </submittedName>
</protein>
<dbReference type="EMBL" id="LCTV02000009">
    <property type="protein sequence ID" value="PRQ72761.1"/>
    <property type="molecule type" value="Genomic_DNA"/>
</dbReference>
<keyword evidence="2" id="KW-0396">Initiation factor</keyword>
<feature type="region of interest" description="Disordered" evidence="1">
    <location>
        <begin position="218"/>
        <end position="443"/>
    </location>
</feature>
<sequence length="443" mass="47371">MDESLEGLQLPLFSGSWATDWATHEARRVSCCCCWSSAGVNLTFIASKGCATGCLCEVNRYTRAKQPRRSLFRSRIKLPPCSNEKQVQLSEGYLKRVRRGAGRGGLTSSGRSALAMASALNKMTARSFRERGRRREMVQELVDDLERLFLQAKIVEDEAKRRAFVGCFLEFPGLVKRLAAKESFLSAVEEALVWEGEMVLKERRVRTESMNTMLGAGWAEASTRGGGEAVGAADNAADRPAQPHAHPLCDTPFPTTRIPTPPFVAEATSTPRPSTSASSLRPAEMDQQAEEADFASFTAHPYPARPSPTSFIFPKRPIERPLAGREGRRSSSGLWLNSGEGEPGASPAGVGRSTAPPDGGTFARPASSIASYTVDKTSTTGRGSGLIGFLRRGLGGHKRSKSYSGGPVGLASSGESVAVEQGSEGKPAKQRGKVVLGGLGLPP</sequence>
<gene>
    <name evidence="2" type="ORF">AAT19DRAFT_16685</name>
</gene>
<reference evidence="2 3" key="1">
    <citation type="journal article" date="2018" name="Elife">
        <title>Functional genomics of lipid metabolism in the oleaginous yeast Rhodosporidium toruloides.</title>
        <authorList>
            <person name="Coradetti S.T."/>
            <person name="Pinel D."/>
            <person name="Geiselman G."/>
            <person name="Ito M."/>
            <person name="Mondo S."/>
            <person name="Reilly M.C."/>
            <person name="Cheng Y.F."/>
            <person name="Bauer S."/>
            <person name="Grigoriev I."/>
            <person name="Gladden J.M."/>
            <person name="Simmons B.A."/>
            <person name="Brem R."/>
            <person name="Arkin A.P."/>
            <person name="Skerker J.M."/>
        </authorList>
    </citation>
    <scope>NUCLEOTIDE SEQUENCE [LARGE SCALE GENOMIC DNA]</scope>
    <source>
        <strain evidence="2 3">NBRC 0880</strain>
    </source>
</reference>
<evidence type="ECO:0000313" key="2">
    <source>
        <dbReference type="EMBL" id="PRQ72761.1"/>
    </source>
</evidence>
<dbReference type="OrthoDB" id="2536635at2759"/>
<name>A0A2T0A423_RHOTO</name>
<dbReference type="Proteomes" id="UP000239560">
    <property type="component" value="Unassembled WGS sequence"/>
</dbReference>
<keyword evidence="2" id="KW-0648">Protein biosynthesis</keyword>
<accession>A0A2T0A423</accession>
<feature type="compositionally biased region" description="Low complexity" evidence="1">
    <location>
        <begin position="267"/>
        <end position="282"/>
    </location>
</feature>
<evidence type="ECO:0000313" key="3">
    <source>
        <dbReference type="Proteomes" id="UP000239560"/>
    </source>
</evidence>
<dbReference type="GO" id="GO:0003743">
    <property type="term" value="F:translation initiation factor activity"/>
    <property type="evidence" value="ECO:0007669"/>
    <property type="project" value="UniProtKB-KW"/>
</dbReference>
<proteinExistence type="predicted"/>
<feature type="compositionally biased region" description="Basic and acidic residues" evidence="1">
    <location>
        <begin position="316"/>
        <end position="329"/>
    </location>
</feature>
<comment type="caution">
    <text evidence="2">The sequence shown here is derived from an EMBL/GenBank/DDBJ whole genome shotgun (WGS) entry which is preliminary data.</text>
</comment>
<feature type="compositionally biased region" description="Polar residues" evidence="1">
    <location>
        <begin position="368"/>
        <end position="380"/>
    </location>
</feature>